<keyword evidence="3" id="KW-1185">Reference proteome</keyword>
<dbReference type="AlphaFoldDB" id="A0A6A1UWX4"/>
<keyword evidence="1" id="KW-0812">Transmembrane</keyword>
<name>A0A6A1UWX4_9ROSI</name>
<keyword evidence="1" id="KW-1133">Transmembrane helix</keyword>
<keyword evidence="1" id="KW-0472">Membrane</keyword>
<evidence type="ECO:0000256" key="1">
    <source>
        <dbReference type="SAM" id="Phobius"/>
    </source>
</evidence>
<organism evidence="2 3">
    <name type="scientific">Morella rubra</name>
    <name type="common">Chinese bayberry</name>
    <dbReference type="NCBI Taxonomy" id="262757"/>
    <lineage>
        <taxon>Eukaryota</taxon>
        <taxon>Viridiplantae</taxon>
        <taxon>Streptophyta</taxon>
        <taxon>Embryophyta</taxon>
        <taxon>Tracheophyta</taxon>
        <taxon>Spermatophyta</taxon>
        <taxon>Magnoliopsida</taxon>
        <taxon>eudicotyledons</taxon>
        <taxon>Gunneridae</taxon>
        <taxon>Pentapetalae</taxon>
        <taxon>rosids</taxon>
        <taxon>fabids</taxon>
        <taxon>Fagales</taxon>
        <taxon>Myricaceae</taxon>
        <taxon>Morella</taxon>
    </lineage>
</organism>
<dbReference type="Proteomes" id="UP000516437">
    <property type="component" value="Chromosome 7"/>
</dbReference>
<comment type="caution">
    <text evidence="2">The sequence shown here is derived from an EMBL/GenBank/DDBJ whole genome shotgun (WGS) entry which is preliminary data.</text>
</comment>
<evidence type="ECO:0000313" key="3">
    <source>
        <dbReference type="Proteomes" id="UP000516437"/>
    </source>
</evidence>
<reference evidence="2 3" key="1">
    <citation type="journal article" date="2019" name="Plant Biotechnol. J.">
        <title>The red bayberry genome and genetic basis of sex determination.</title>
        <authorList>
            <person name="Jia H.M."/>
            <person name="Jia H.J."/>
            <person name="Cai Q.L."/>
            <person name="Wang Y."/>
            <person name="Zhao H.B."/>
            <person name="Yang W.F."/>
            <person name="Wang G.Y."/>
            <person name="Li Y.H."/>
            <person name="Zhan D.L."/>
            <person name="Shen Y.T."/>
            <person name="Niu Q.F."/>
            <person name="Chang L."/>
            <person name="Qiu J."/>
            <person name="Zhao L."/>
            <person name="Xie H.B."/>
            <person name="Fu W.Y."/>
            <person name="Jin J."/>
            <person name="Li X.W."/>
            <person name="Jiao Y."/>
            <person name="Zhou C.C."/>
            <person name="Tu T."/>
            <person name="Chai C.Y."/>
            <person name="Gao J.L."/>
            <person name="Fan L.J."/>
            <person name="van de Weg E."/>
            <person name="Wang J.Y."/>
            <person name="Gao Z.S."/>
        </authorList>
    </citation>
    <scope>NUCLEOTIDE SEQUENCE [LARGE SCALE GENOMIC DNA]</scope>
    <source>
        <tissue evidence="2">Leaves</tissue>
    </source>
</reference>
<proteinExistence type="predicted"/>
<protein>
    <submittedName>
        <fullName evidence="2">Uncharacterized protein</fullName>
    </submittedName>
</protein>
<dbReference type="EMBL" id="RXIC02000025">
    <property type="protein sequence ID" value="KAB1204944.1"/>
    <property type="molecule type" value="Genomic_DNA"/>
</dbReference>
<accession>A0A6A1UWX4</accession>
<feature type="transmembrane region" description="Helical" evidence="1">
    <location>
        <begin position="67"/>
        <end position="92"/>
    </location>
</feature>
<gene>
    <name evidence="2" type="ORF">CJ030_MR7G015222</name>
</gene>
<sequence>MSEESQKCWRFMEKNVWLSPTHEVHGSPDSSFLVALGLSEAVRSTQEVPDLRKPPKTSPKRRIRSGVWTPVLALLWTVPVLTNVVFSIRLVVEERHLDLRMDAMQDLFEICKTLTLHAKQKKEKPSSNSIRASGILWIIGKPRRIVANGRKLNAANKQVMLSSSIFPTPISARTD</sequence>
<evidence type="ECO:0000313" key="2">
    <source>
        <dbReference type="EMBL" id="KAB1204944.1"/>
    </source>
</evidence>